<dbReference type="Proteomes" id="UP001144673">
    <property type="component" value="Chromosome 6"/>
</dbReference>
<proteinExistence type="predicted"/>
<dbReference type="PANTHER" id="PTHR48219:SF2">
    <property type="entry name" value="VACUOLAR PROTEIN SORTING-ASSOCIATED PROTEIN 62"/>
    <property type="match status" value="1"/>
</dbReference>
<organism evidence="1 2">
    <name type="scientific">Akanthomyces muscarius</name>
    <name type="common">Entomopathogenic fungus</name>
    <name type="synonym">Lecanicillium muscarium</name>
    <dbReference type="NCBI Taxonomy" id="2231603"/>
    <lineage>
        <taxon>Eukaryota</taxon>
        <taxon>Fungi</taxon>
        <taxon>Dikarya</taxon>
        <taxon>Ascomycota</taxon>
        <taxon>Pezizomycotina</taxon>
        <taxon>Sordariomycetes</taxon>
        <taxon>Hypocreomycetidae</taxon>
        <taxon>Hypocreales</taxon>
        <taxon>Cordycipitaceae</taxon>
        <taxon>Akanthomyces</taxon>
    </lineage>
</organism>
<evidence type="ECO:0000313" key="1">
    <source>
        <dbReference type="EMBL" id="KAJ4155967.1"/>
    </source>
</evidence>
<dbReference type="PANTHER" id="PTHR48219">
    <property type="entry name" value="VACUOLAR PROTEIN SORTING-ASSOCIATED PROTEIN 62-RELATED"/>
    <property type="match status" value="1"/>
</dbReference>
<gene>
    <name evidence="1" type="ORF">LMH87_001186</name>
</gene>
<accession>A0A9W8QG22</accession>
<dbReference type="Pfam" id="PF06101">
    <property type="entry name" value="Vps62"/>
    <property type="match status" value="1"/>
</dbReference>
<comment type="caution">
    <text evidence="1">The sequence shown here is derived from an EMBL/GenBank/DDBJ whole genome shotgun (WGS) entry which is preliminary data.</text>
</comment>
<dbReference type="RefSeq" id="XP_056056091.1">
    <property type="nucleotide sequence ID" value="XM_056199222.1"/>
</dbReference>
<sequence>MTPQVRAISFSNTNIDKGSKAKRHVSFWHPQPNDNRRPLGSFCIDNYDPIDGRYTALLIGAVDTSPGNNSVVASPTGYAQVWVDKGSSAEQKGSLWRPVPPSGYVVLGHVTAAGYDAPSTDKIWCLREDLVIQQHLAALKTRQHELGYTVLTIQCSRGVKSSKRPEVYSRCMKFFNGV</sequence>
<protein>
    <submittedName>
        <fullName evidence="1">Uncharacterized protein</fullName>
    </submittedName>
</protein>
<dbReference type="GeneID" id="80888345"/>
<dbReference type="AlphaFoldDB" id="A0A9W8QG22"/>
<evidence type="ECO:0000313" key="2">
    <source>
        <dbReference type="Proteomes" id="UP001144673"/>
    </source>
</evidence>
<dbReference type="KEGG" id="amus:LMH87_001186"/>
<name>A0A9W8QG22_AKAMU</name>
<dbReference type="EMBL" id="JAJHUN010000007">
    <property type="protein sequence ID" value="KAJ4155967.1"/>
    <property type="molecule type" value="Genomic_DNA"/>
</dbReference>
<reference evidence="1" key="1">
    <citation type="journal article" date="2023" name="Access Microbiol">
        <title>De-novo genome assembly for Akanthomyces muscarius, a biocontrol agent of insect agricultural pests.</title>
        <authorList>
            <person name="Erdos Z."/>
            <person name="Studholme D.J."/>
            <person name="Raymond B."/>
            <person name="Sharma M."/>
        </authorList>
    </citation>
    <scope>NUCLEOTIDE SEQUENCE</scope>
    <source>
        <strain evidence="1">Ve6</strain>
    </source>
</reference>
<dbReference type="InterPro" id="IPR009291">
    <property type="entry name" value="Vps62"/>
</dbReference>
<keyword evidence="2" id="KW-1185">Reference proteome</keyword>